<dbReference type="InterPro" id="IPR029056">
    <property type="entry name" value="Ribokinase-like"/>
</dbReference>
<dbReference type="KEGG" id="piv:NCTC13079_01337"/>
<comment type="catalytic activity">
    <reaction evidence="2">
        <text>4-amino-2-methyl-5-(phosphooxymethyl)pyrimidine + ATP = 4-amino-2-methyl-5-(diphosphooxymethyl)pyrimidine + ADP</text>
        <dbReference type="Rhea" id="RHEA:19893"/>
        <dbReference type="ChEBI" id="CHEBI:30616"/>
        <dbReference type="ChEBI" id="CHEBI:57841"/>
        <dbReference type="ChEBI" id="CHEBI:58354"/>
        <dbReference type="ChEBI" id="CHEBI:456216"/>
        <dbReference type="EC" id="2.7.4.7"/>
    </reaction>
</comment>
<dbReference type="FunFam" id="3.40.1190.20:FF:000003">
    <property type="entry name" value="Phosphomethylpyrimidine kinase ThiD"/>
    <property type="match status" value="1"/>
</dbReference>
<evidence type="ECO:0000313" key="18">
    <source>
        <dbReference type="Proteomes" id="UP000269544"/>
    </source>
</evidence>
<dbReference type="Gene3D" id="3.40.1190.20">
    <property type="match status" value="1"/>
</dbReference>
<dbReference type="GO" id="GO:0008972">
    <property type="term" value="F:phosphomethylpyrimidine kinase activity"/>
    <property type="evidence" value="ECO:0007669"/>
    <property type="project" value="UniProtKB-EC"/>
</dbReference>
<evidence type="ECO:0000256" key="1">
    <source>
        <dbReference type="ARBA" id="ARBA00000151"/>
    </source>
</evidence>
<dbReference type="AlphaFoldDB" id="A0A448V2Y7"/>
<dbReference type="CDD" id="cd01169">
    <property type="entry name" value="HMPP_kinase"/>
    <property type="match status" value="1"/>
</dbReference>
<dbReference type="NCBIfam" id="TIGR00097">
    <property type="entry name" value="HMP-P_kinase"/>
    <property type="match status" value="1"/>
</dbReference>
<evidence type="ECO:0000256" key="6">
    <source>
        <dbReference type="ARBA" id="ARBA00012963"/>
    </source>
</evidence>
<dbReference type="Proteomes" id="UP000269544">
    <property type="component" value="Chromosome"/>
</dbReference>
<comment type="pathway">
    <text evidence="13">Cofactor biosynthesis; thiamine diphosphate biosynthesis; 4-amino-2-methyl-5-diphosphomethylpyrimidine from 5-amino-1-(5-phospho-D-ribosyl)imidazole: step 2/3.</text>
</comment>
<dbReference type="OrthoDB" id="9810880at2"/>
<gene>
    <name evidence="17" type="primary">thiD</name>
    <name evidence="17" type="ORF">NCTC13079_01337</name>
</gene>
<keyword evidence="8 17" id="KW-0808">Transferase</keyword>
<dbReference type="Pfam" id="PF08543">
    <property type="entry name" value="Phos_pyr_kin"/>
    <property type="match status" value="1"/>
</dbReference>
<evidence type="ECO:0000256" key="4">
    <source>
        <dbReference type="ARBA" id="ARBA00009879"/>
    </source>
</evidence>
<feature type="domain" description="Pyridoxamine kinase/Phosphomethylpyrimidine kinase" evidence="16">
    <location>
        <begin position="11"/>
        <end position="252"/>
    </location>
</feature>
<dbReference type="GO" id="GO:0005524">
    <property type="term" value="F:ATP binding"/>
    <property type="evidence" value="ECO:0007669"/>
    <property type="project" value="UniProtKB-KW"/>
</dbReference>
<evidence type="ECO:0000256" key="7">
    <source>
        <dbReference type="ARBA" id="ARBA00019161"/>
    </source>
</evidence>
<keyword evidence="18" id="KW-1185">Reference proteome</keyword>
<dbReference type="InterPro" id="IPR004399">
    <property type="entry name" value="HMP/HMP-P_kinase_dom"/>
</dbReference>
<dbReference type="InterPro" id="IPR013749">
    <property type="entry name" value="PM/HMP-P_kinase-1"/>
</dbReference>
<comment type="similarity">
    <text evidence="4">Belongs to the ThiD family.</text>
</comment>
<evidence type="ECO:0000313" key="17">
    <source>
        <dbReference type="EMBL" id="VEJ36140.1"/>
    </source>
</evidence>
<dbReference type="GO" id="GO:0009228">
    <property type="term" value="P:thiamine biosynthetic process"/>
    <property type="evidence" value="ECO:0007669"/>
    <property type="project" value="UniProtKB-KW"/>
</dbReference>
<evidence type="ECO:0000256" key="13">
    <source>
        <dbReference type="ARBA" id="ARBA00037917"/>
    </source>
</evidence>
<evidence type="ECO:0000256" key="14">
    <source>
        <dbReference type="ARBA" id="ARBA00042102"/>
    </source>
</evidence>
<evidence type="ECO:0000256" key="2">
    <source>
        <dbReference type="ARBA" id="ARBA00000565"/>
    </source>
</evidence>
<dbReference type="EC" id="2.7.4.7" evidence="6"/>
<evidence type="ECO:0000259" key="16">
    <source>
        <dbReference type="Pfam" id="PF08543"/>
    </source>
</evidence>
<evidence type="ECO:0000256" key="10">
    <source>
        <dbReference type="ARBA" id="ARBA00022777"/>
    </source>
</evidence>
<keyword evidence="10 17" id="KW-0418">Kinase</keyword>
<comment type="pathway">
    <text evidence="3">Cofactor biosynthesis; thiamine diphosphate biosynthesis; 4-amino-2-methyl-5-diphosphomethylpyrimidine from 5-amino-1-(5-phospho-D-ribosyl)imidazole: step 3/3.</text>
</comment>
<evidence type="ECO:0000256" key="15">
    <source>
        <dbReference type="ARBA" id="ARBA00043176"/>
    </source>
</evidence>
<dbReference type="PANTHER" id="PTHR20858:SF17">
    <property type="entry name" value="HYDROXYMETHYLPYRIMIDINE_PHOSPHOMETHYLPYRIMIDINE KINASE THI20-RELATED"/>
    <property type="match status" value="1"/>
</dbReference>
<dbReference type="EMBL" id="LR134523">
    <property type="protein sequence ID" value="VEJ36140.1"/>
    <property type="molecule type" value="Genomic_DNA"/>
</dbReference>
<evidence type="ECO:0000256" key="11">
    <source>
        <dbReference type="ARBA" id="ARBA00022840"/>
    </source>
</evidence>
<dbReference type="GO" id="GO:0005829">
    <property type="term" value="C:cytosol"/>
    <property type="evidence" value="ECO:0007669"/>
    <property type="project" value="TreeGrafter"/>
</dbReference>
<evidence type="ECO:0000256" key="9">
    <source>
        <dbReference type="ARBA" id="ARBA00022741"/>
    </source>
</evidence>
<accession>A0A448V2Y7</accession>
<organism evidence="17 18">
    <name type="scientific">Aedoeadaptatus ivorii</name>
    <dbReference type="NCBI Taxonomy" id="54006"/>
    <lineage>
        <taxon>Bacteria</taxon>
        <taxon>Bacillati</taxon>
        <taxon>Bacillota</taxon>
        <taxon>Tissierellia</taxon>
        <taxon>Tissierellales</taxon>
        <taxon>Peptoniphilaceae</taxon>
        <taxon>Aedoeadaptatus</taxon>
    </lineage>
</organism>
<keyword evidence="11" id="KW-0067">ATP-binding</keyword>
<evidence type="ECO:0000256" key="8">
    <source>
        <dbReference type="ARBA" id="ARBA00022679"/>
    </source>
</evidence>
<evidence type="ECO:0000256" key="12">
    <source>
        <dbReference type="ARBA" id="ARBA00022977"/>
    </source>
</evidence>
<reference evidence="17 18" key="1">
    <citation type="submission" date="2018-12" db="EMBL/GenBank/DDBJ databases">
        <authorList>
            <consortium name="Pathogen Informatics"/>
        </authorList>
    </citation>
    <scope>NUCLEOTIDE SEQUENCE [LARGE SCALE GENOMIC DNA]</scope>
    <source>
        <strain evidence="17 18">NCTC13079</strain>
    </source>
</reference>
<keyword evidence="12" id="KW-0784">Thiamine biosynthesis</keyword>
<proteinExistence type="inferred from homology"/>
<evidence type="ECO:0000256" key="5">
    <source>
        <dbReference type="ARBA" id="ARBA00012135"/>
    </source>
</evidence>
<evidence type="ECO:0000256" key="3">
    <source>
        <dbReference type="ARBA" id="ARBA00004769"/>
    </source>
</evidence>
<dbReference type="GO" id="GO:0008902">
    <property type="term" value="F:hydroxymethylpyrimidine kinase activity"/>
    <property type="evidence" value="ECO:0007669"/>
    <property type="project" value="UniProtKB-EC"/>
</dbReference>
<sequence>MKTMMTVAGSDASGGAGIQADIKTATALGVYATSAITAITAQNTMGIRRIDVLPPEAVEAQMRAILEDIPPDAVKIGMLSSAETIRTVARCLRDYAGPVVVDPVLVASSGARLLEKEALTALTDCLFPVCDLITPNLPEAAVLLEQERIEDGDMAQTAAYLAKRYSLAVLVKGGHAEGDATDVLYDGAIHYFTKPRVEGADPHGTGCTLSSAIACYLSLGAPLPVAVEKAKEYVYNAIESAPNLGSGKAPLNHMNIGGK</sequence>
<comment type="catalytic activity">
    <reaction evidence="1">
        <text>4-amino-5-hydroxymethyl-2-methylpyrimidine + ATP = 4-amino-2-methyl-5-(phosphooxymethyl)pyrimidine + ADP + H(+)</text>
        <dbReference type="Rhea" id="RHEA:23096"/>
        <dbReference type="ChEBI" id="CHEBI:15378"/>
        <dbReference type="ChEBI" id="CHEBI:16892"/>
        <dbReference type="ChEBI" id="CHEBI:30616"/>
        <dbReference type="ChEBI" id="CHEBI:58354"/>
        <dbReference type="ChEBI" id="CHEBI:456216"/>
        <dbReference type="EC" id="2.7.1.49"/>
    </reaction>
</comment>
<dbReference type="RefSeq" id="WP_126466006.1">
    <property type="nucleotide sequence ID" value="NZ_LR134523.1"/>
</dbReference>
<dbReference type="SUPFAM" id="SSF53613">
    <property type="entry name" value="Ribokinase-like"/>
    <property type="match status" value="1"/>
</dbReference>
<name>A0A448V2Y7_9FIRM</name>
<keyword evidence="9" id="KW-0547">Nucleotide-binding</keyword>
<dbReference type="PANTHER" id="PTHR20858">
    <property type="entry name" value="PHOSPHOMETHYLPYRIMIDINE KINASE"/>
    <property type="match status" value="1"/>
</dbReference>
<dbReference type="EC" id="2.7.1.49" evidence="5"/>
<protein>
    <recommendedName>
        <fullName evidence="7">Hydroxymethylpyrimidine/phosphomethylpyrimidine kinase</fullName>
        <ecNumber evidence="5">2.7.1.49</ecNumber>
        <ecNumber evidence="6">2.7.4.7</ecNumber>
    </recommendedName>
    <alternativeName>
        <fullName evidence="14">Hydroxymethylpyrimidine kinase</fullName>
    </alternativeName>
    <alternativeName>
        <fullName evidence="15">Hydroxymethylpyrimidine phosphate kinase</fullName>
    </alternativeName>
</protein>